<gene>
    <name evidence="6" type="ORF">EJQ19_26005</name>
</gene>
<keyword evidence="3" id="KW-0408">Iron</keyword>
<name>A0A430J6V5_9BACL</name>
<proteinExistence type="predicted"/>
<evidence type="ECO:0000256" key="2">
    <source>
        <dbReference type="ARBA" id="ARBA00022723"/>
    </source>
</evidence>
<dbReference type="InterPro" id="IPR036922">
    <property type="entry name" value="Rieske_2Fe-2S_sf"/>
</dbReference>
<evidence type="ECO:0000313" key="6">
    <source>
        <dbReference type="EMBL" id="RTE04867.1"/>
    </source>
</evidence>
<keyword evidence="1" id="KW-0001">2Fe-2S</keyword>
<protein>
    <submittedName>
        <fullName evidence="6">Rieske (2Fe-2S) protein</fullName>
    </submittedName>
</protein>
<reference evidence="6 7" key="1">
    <citation type="submission" date="2018-12" db="EMBL/GenBank/DDBJ databases">
        <title>Bacillus ochoae sp. nov., Paenibacillus whitsoniae sp. nov., Paenibacillus spiritus sp. nov. Isolated from the Mars Exploration Rover during spacecraft assembly.</title>
        <authorList>
            <person name="Seuylemezian A."/>
            <person name="Vaishampayan P."/>
        </authorList>
    </citation>
    <scope>NUCLEOTIDE SEQUENCE [LARGE SCALE GENOMIC DNA]</scope>
    <source>
        <strain evidence="6 7">MER 54</strain>
    </source>
</reference>
<dbReference type="InterPro" id="IPR017941">
    <property type="entry name" value="Rieske_2Fe-2S"/>
</dbReference>
<dbReference type="Proteomes" id="UP000276128">
    <property type="component" value="Unassembled WGS sequence"/>
</dbReference>
<dbReference type="EMBL" id="RXHU01000086">
    <property type="protein sequence ID" value="RTE04867.1"/>
    <property type="molecule type" value="Genomic_DNA"/>
</dbReference>
<dbReference type="GO" id="GO:0004497">
    <property type="term" value="F:monooxygenase activity"/>
    <property type="evidence" value="ECO:0007669"/>
    <property type="project" value="UniProtKB-ARBA"/>
</dbReference>
<evidence type="ECO:0000256" key="3">
    <source>
        <dbReference type="ARBA" id="ARBA00023004"/>
    </source>
</evidence>
<dbReference type="GO" id="GO:0051537">
    <property type="term" value="F:2 iron, 2 sulfur cluster binding"/>
    <property type="evidence" value="ECO:0007669"/>
    <property type="project" value="UniProtKB-KW"/>
</dbReference>
<keyword evidence="2" id="KW-0479">Metal-binding</keyword>
<sequence length="97" mass="10874">MANILLGPRDQFTASPTEVKVGGKVYFLIQEEDQYTLLSARCPHAGFTVEIEDDELVCPLHGWTFELHSGRCHNVPSARLQAYPVLEINGQLYAELD</sequence>
<dbReference type="OrthoDB" id="2614894at2"/>
<keyword evidence="4" id="KW-0411">Iron-sulfur</keyword>
<comment type="caution">
    <text evidence="6">The sequence shown here is derived from an EMBL/GenBank/DDBJ whole genome shotgun (WGS) entry which is preliminary data.</text>
</comment>
<evidence type="ECO:0000313" key="7">
    <source>
        <dbReference type="Proteomes" id="UP000276128"/>
    </source>
</evidence>
<dbReference type="Pfam" id="PF00355">
    <property type="entry name" value="Rieske"/>
    <property type="match status" value="1"/>
</dbReference>
<accession>A0A430J6V5</accession>
<dbReference type="AlphaFoldDB" id="A0A430J6V5"/>
<dbReference type="PROSITE" id="PS51296">
    <property type="entry name" value="RIESKE"/>
    <property type="match status" value="1"/>
</dbReference>
<feature type="domain" description="Rieske" evidence="5">
    <location>
        <begin position="3"/>
        <end position="94"/>
    </location>
</feature>
<evidence type="ECO:0000259" key="5">
    <source>
        <dbReference type="PROSITE" id="PS51296"/>
    </source>
</evidence>
<dbReference type="Gene3D" id="2.102.10.10">
    <property type="entry name" value="Rieske [2Fe-2S] iron-sulphur domain"/>
    <property type="match status" value="1"/>
</dbReference>
<dbReference type="GO" id="GO:0046872">
    <property type="term" value="F:metal ion binding"/>
    <property type="evidence" value="ECO:0007669"/>
    <property type="project" value="UniProtKB-KW"/>
</dbReference>
<organism evidence="6 7">
    <name type="scientific">Paenibacillus whitsoniae</name>
    <dbReference type="NCBI Taxonomy" id="2496558"/>
    <lineage>
        <taxon>Bacteria</taxon>
        <taxon>Bacillati</taxon>
        <taxon>Bacillota</taxon>
        <taxon>Bacilli</taxon>
        <taxon>Bacillales</taxon>
        <taxon>Paenibacillaceae</taxon>
        <taxon>Paenibacillus</taxon>
    </lineage>
</organism>
<keyword evidence="7" id="KW-1185">Reference proteome</keyword>
<dbReference type="RefSeq" id="WP_126144155.1">
    <property type="nucleotide sequence ID" value="NZ_RXHU01000086.1"/>
</dbReference>
<dbReference type="CDD" id="cd03467">
    <property type="entry name" value="Rieske"/>
    <property type="match status" value="1"/>
</dbReference>
<dbReference type="SUPFAM" id="SSF50022">
    <property type="entry name" value="ISP domain"/>
    <property type="match status" value="1"/>
</dbReference>
<dbReference type="GO" id="GO:0016705">
    <property type="term" value="F:oxidoreductase activity, acting on paired donors, with incorporation or reduction of molecular oxygen"/>
    <property type="evidence" value="ECO:0007669"/>
    <property type="project" value="UniProtKB-ARBA"/>
</dbReference>
<evidence type="ECO:0000256" key="4">
    <source>
        <dbReference type="ARBA" id="ARBA00023014"/>
    </source>
</evidence>
<evidence type="ECO:0000256" key="1">
    <source>
        <dbReference type="ARBA" id="ARBA00022714"/>
    </source>
</evidence>